<dbReference type="Proteomes" id="UP000194127">
    <property type="component" value="Unassembled WGS sequence"/>
</dbReference>
<keyword evidence="2" id="KW-1185">Reference proteome</keyword>
<dbReference type="EMBL" id="KZ110594">
    <property type="protein sequence ID" value="OSX63800.1"/>
    <property type="molecule type" value="Genomic_DNA"/>
</dbReference>
<reference evidence="1 2" key="1">
    <citation type="submission" date="2017-04" db="EMBL/GenBank/DDBJ databases">
        <title>Genome Sequence of the Model Brown-Rot Fungus Postia placenta SB12.</title>
        <authorList>
            <consortium name="DOE Joint Genome Institute"/>
            <person name="Gaskell J."/>
            <person name="Kersten P."/>
            <person name="Larrondo L.F."/>
            <person name="Canessa P."/>
            <person name="Martinez D."/>
            <person name="Hibbett D."/>
            <person name="Schmoll M."/>
            <person name="Kubicek C.P."/>
            <person name="Martinez A.T."/>
            <person name="Yadav J."/>
            <person name="Master E."/>
            <person name="Magnuson J.K."/>
            <person name="James T."/>
            <person name="Yaver D."/>
            <person name="Berka R."/>
            <person name="Labutti K."/>
            <person name="Lipzen A."/>
            <person name="Aerts A."/>
            <person name="Barry K."/>
            <person name="Henrissat B."/>
            <person name="Blanchette R."/>
            <person name="Grigoriev I."/>
            <person name="Cullen D."/>
        </authorList>
    </citation>
    <scope>NUCLEOTIDE SEQUENCE [LARGE SCALE GENOMIC DNA]</scope>
    <source>
        <strain evidence="1 2">MAD-698-R-SB12</strain>
    </source>
</reference>
<name>A0A1X6N5K2_9APHY</name>
<evidence type="ECO:0000313" key="2">
    <source>
        <dbReference type="Proteomes" id="UP000194127"/>
    </source>
</evidence>
<dbReference type="GeneID" id="36329711"/>
<protein>
    <submittedName>
        <fullName evidence="1">Uncharacterized protein</fullName>
    </submittedName>
</protein>
<accession>A0A1X6N5K2</accession>
<organism evidence="1 2">
    <name type="scientific">Postia placenta MAD-698-R-SB12</name>
    <dbReference type="NCBI Taxonomy" id="670580"/>
    <lineage>
        <taxon>Eukaryota</taxon>
        <taxon>Fungi</taxon>
        <taxon>Dikarya</taxon>
        <taxon>Basidiomycota</taxon>
        <taxon>Agaricomycotina</taxon>
        <taxon>Agaricomycetes</taxon>
        <taxon>Polyporales</taxon>
        <taxon>Adustoporiaceae</taxon>
        <taxon>Rhodonia</taxon>
    </lineage>
</organism>
<dbReference type="AlphaFoldDB" id="A0A1X6N5K2"/>
<sequence>MCASGKHTPMSKAQVSHELRPVQSACVQEAQPHGQGSCKLRVVVSAECVRPGSMPSRTTLPFLHVCYGLSYGLPYGLSYSLP</sequence>
<dbReference type="RefSeq" id="XP_024340594.1">
    <property type="nucleotide sequence ID" value="XM_024484762.1"/>
</dbReference>
<evidence type="ECO:0000313" key="1">
    <source>
        <dbReference type="EMBL" id="OSX63800.1"/>
    </source>
</evidence>
<gene>
    <name evidence="1" type="ORF">POSPLADRAFT_1137179</name>
</gene>
<proteinExistence type="predicted"/>